<proteinExistence type="predicted"/>
<feature type="non-terminal residue" evidence="2">
    <location>
        <position position="1"/>
    </location>
</feature>
<protein>
    <recommendedName>
        <fullName evidence="1">DUF7962 domain-containing protein</fullName>
    </recommendedName>
</protein>
<sequence>GSLPENAASVYHFPRVFAWMKRFRAALEKAKTWARKGMILKARDTDKAILSSEPTEPKGRVEQANPWDLSKGAEVEMYGAIWGHRYRDGGLLVVQMG</sequence>
<evidence type="ECO:0000259" key="1">
    <source>
        <dbReference type="Pfam" id="PF25907"/>
    </source>
</evidence>
<dbReference type="EMBL" id="ML996332">
    <property type="protein sequence ID" value="KAF2727440.1"/>
    <property type="molecule type" value="Genomic_DNA"/>
</dbReference>
<keyword evidence="3" id="KW-1185">Reference proteome</keyword>
<dbReference type="InterPro" id="IPR058268">
    <property type="entry name" value="DUF7962"/>
</dbReference>
<evidence type="ECO:0000313" key="3">
    <source>
        <dbReference type="Proteomes" id="UP000799444"/>
    </source>
</evidence>
<comment type="caution">
    <text evidence="2">The sequence shown here is derived from an EMBL/GenBank/DDBJ whole genome shotgun (WGS) entry which is preliminary data.</text>
</comment>
<reference evidence="2" key="1">
    <citation type="journal article" date="2020" name="Stud. Mycol.">
        <title>101 Dothideomycetes genomes: a test case for predicting lifestyles and emergence of pathogens.</title>
        <authorList>
            <person name="Haridas S."/>
            <person name="Albert R."/>
            <person name="Binder M."/>
            <person name="Bloem J."/>
            <person name="Labutti K."/>
            <person name="Salamov A."/>
            <person name="Andreopoulos B."/>
            <person name="Baker S."/>
            <person name="Barry K."/>
            <person name="Bills G."/>
            <person name="Bluhm B."/>
            <person name="Cannon C."/>
            <person name="Castanera R."/>
            <person name="Culley D."/>
            <person name="Daum C."/>
            <person name="Ezra D."/>
            <person name="Gonzalez J."/>
            <person name="Henrissat B."/>
            <person name="Kuo A."/>
            <person name="Liang C."/>
            <person name="Lipzen A."/>
            <person name="Lutzoni F."/>
            <person name="Magnuson J."/>
            <person name="Mondo S."/>
            <person name="Nolan M."/>
            <person name="Ohm R."/>
            <person name="Pangilinan J."/>
            <person name="Park H.-J."/>
            <person name="Ramirez L."/>
            <person name="Alfaro M."/>
            <person name="Sun H."/>
            <person name="Tritt A."/>
            <person name="Yoshinaga Y."/>
            <person name="Zwiers L.-H."/>
            <person name="Turgeon B."/>
            <person name="Goodwin S."/>
            <person name="Spatafora J."/>
            <person name="Crous P."/>
            <person name="Grigoriev I."/>
        </authorList>
    </citation>
    <scope>NUCLEOTIDE SEQUENCE</scope>
    <source>
        <strain evidence="2">CBS 125425</strain>
    </source>
</reference>
<gene>
    <name evidence="2" type="ORF">EJ04DRAFT_451316</name>
</gene>
<organism evidence="2 3">
    <name type="scientific">Polyplosphaeria fusca</name>
    <dbReference type="NCBI Taxonomy" id="682080"/>
    <lineage>
        <taxon>Eukaryota</taxon>
        <taxon>Fungi</taxon>
        <taxon>Dikarya</taxon>
        <taxon>Ascomycota</taxon>
        <taxon>Pezizomycotina</taxon>
        <taxon>Dothideomycetes</taxon>
        <taxon>Pleosporomycetidae</taxon>
        <taxon>Pleosporales</taxon>
        <taxon>Tetraplosphaeriaceae</taxon>
        <taxon>Polyplosphaeria</taxon>
    </lineage>
</organism>
<feature type="domain" description="DUF7962" evidence="1">
    <location>
        <begin position="1"/>
        <end position="31"/>
    </location>
</feature>
<accession>A0A9P4UWR4</accession>
<name>A0A9P4UWR4_9PLEO</name>
<dbReference type="OrthoDB" id="202840at2759"/>
<evidence type="ECO:0000313" key="2">
    <source>
        <dbReference type="EMBL" id="KAF2727440.1"/>
    </source>
</evidence>
<dbReference type="AlphaFoldDB" id="A0A9P4UWR4"/>
<dbReference type="Proteomes" id="UP000799444">
    <property type="component" value="Unassembled WGS sequence"/>
</dbReference>
<dbReference type="Pfam" id="PF25907">
    <property type="entry name" value="DUF7962"/>
    <property type="match status" value="1"/>
</dbReference>